<dbReference type="Proteomes" id="UP000283530">
    <property type="component" value="Unassembled WGS sequence"/>
</dbReference>
<feature type="domain" description="DDE Tnp4" evidence="8">
    <location>
        <begin position="195"/>
        <end position="356"/>
    </location>
</feature>
<dbReference type="EMBL" id="QPKB01000007">
    <property type="protein sequence ID" value="RWR88677.1"/>
    <property type="molecule type" value="Genomic_DNA"/>
</dbReference>
<evidence type="ECO:0000256" key="7">
    <source>
        <dbReference type="ARBA" id="ARBA00023242"/>
    </source>
</evidence>
<keyword evidence="7" id="KW-0539">Nucleus</keyword>
<dbReference type="PANTHER" id="PTHR22930:SF268">
    <property type="entry name" value="NUCLEASE HARBI1"/>
    <property type="match status" value="1"/>
</dbReference>
<evidence type="ECO:0000256" key="1">
    <source>
        <dbReference type="ARBA" id="ARBA00001968"/>
    </source>
</evidence>
<keyword evidence="11" id="KW-1185">Reference proteome</keyword>
<keyword evidence="6" id="KW-0378">Hydrolase</keyword>
<evidence type="ECO:0000313" key="10">
    <source>
        <dbReference type="EMBL" id="RWR88677.1"/>
    </source>
</evidence>
<dbReference type="PANTHER" id="PTHR22930">
    <property type="match status" value="1"/>
</dbReference>
<evidence type="ECO:0000256" key="6">
    <source>
        <dbReference type="ARBA" id="ARBA00022801"/>
    </source>
</evidence>
<evidence type="ECO:0000259" key="8">
    <source>
        <dbReference type="Pfam" id="PF13359"/>
    </source>
</evidence>
<reference evidence="10 11" key="1">
    <citation type="journal article" date="2019" name="Nat. Plants">
        <title>Stout camphor tree genome fills gaps in understanding of flowering plant genome evolution.</title>
        <authorList>
            <person name="Chaw S.M."/>
            <person name="Liu Y.C."/>
            <person name="Wu Y.W."/>
            <person name="Wang H.Y."/>
            <person name="Lin C.I."/>
            <person name="Wu C.S."/>
            <person name="Ke H.M."/>
            <person name="Chang L.Y."/>
            <person name="Hsu C.Y."/>
            <person name="Yang H.T."/>
            <person name="Sudianto E."/>
            <person name="Hsu M.H."/>
            <person name="Wu K.P."/>
            <person name="Wang L.N."/>
            <person name="Leebens-Mack J.H."/>
            <person name="Tsai I.J."/>
        </authorList>
    </citation>
    <scope>NUCLEOTIDE SEQUENCE [LARGE SCALE GENOMIC DNA]</scope>
    <source>
        <strain evidence="11">cv. Chaw 1501</strain>
        <tissue evidence="10">Young leaves</tissue>
    </source>
</reference>
<dbReference type="Pfam" id="PF13359">
    <property type="entry name" value="DDE_Tnp_4"/>
    <property type="match status" value="1"/>
</dbReference>
<proteinExistence type="inferred from homology"/>
<evidence type="ECO:0000256" key="3">
    <source>
        <dbReference type="ARBA" id="ARBA00006958"/>
    </source>
</evidence>
<dbReference type="Pfam" id="PF26138">
    <property type="entry name" value="DUF8040"/>
    <property type="match status" value="1"/>
</dbReference>
<dbReference type="InterPro" id="IPR045249">
    <property type="entry name" value="HARBI1-like"/>
</dbReference>
<dbReference type="AlphaFoldDB" id="A0A443PD25"/>
<keyword evidence="5" id="KW-0479">Metal-binding</keyword>
<feature type="domain" description="DUF8040" evidence="9">
    <location>
        <begin position="73"/>
        <end position="159"/>
    </location>
</feature>
<comment type="cofactor">
    <cofactor evidence="1">
        <name>a divalent metal cation</name>
        <dbReference type="ChEBI" id="CHEBI:60240"/>
    </cofactor>
</comment>
<evidence type="ECO:0000256" key="4">
    <source>
        <dbReference type="ARBA" id="ARBA00022722"/>
    </source>
</evidence>
<dbReference type="GO" id="GO:0005634">
    <property type="term" value="C:nucleus"/>
    <property type="evidence" value="ECO:0007669"/>
    <property type="project" value="UniProtKB-SubCell"/>
</dbReference>
<dbReference type="OrthoDB" id="1851308at2759"/>
<dbReference type="GO" id="GO:0016787">
    <property type="term" value="F:hydrolase activity"/>
    <property type="evidence" value="ECO:0007669"/>
    <property type="project" value="UniProtKB-KW"/>
</dbReference>
<evidence type="ECO:0000313" key="11">
    <source>
        <dbReference type="Proteomes" id="UP000283530"/>
    </source>
</evidence>
<organism evidence="10 11">
    <name type="scientific">Cinnamomum micranthum f. kanehirae</name>
    <dbReference type="NCBI Taxonomy" id="337451"/>
    <lineage>
        <taxon>Eukaryota</taxon>
        <taxon>Viridiplantae</taxon>
        <taxon>Streptophyta</taxon>
        <taxon>Embryophyta</taxon>
        <taxon>Tracheophyta</taxon>
        <taxon>Spermatophyta</taxon>
        <taxon>Magnoliopsida</taxon>
        <taxon>Magnoliidae</taxon>
        <taxon>Laurales</taxon>
        <taxon>Lauraceae</taxon>
        <taxon>Cinnamomum</taxon>
    </lineage>
</organism>
<dbReference type="GO" id="GO:0046872">
    <property type="term" value="F:metal ion binding"/>
    <property type="evidence" value="ECO:0007669"/>
    <property type="project" value="UniProtKB-KW"/>
</dbReference>
<name>A0A443PD25_9MAGN</name>
<gene>
    <name evidence="10" type="ORF">CKAN_01771000</name>
</gene>
<dbReference type="GO" id="GO:0004518">
    <property type="term" value="F:nuclease activity"/>
    <property type="evidence" value="ECO:0007669"/>
    <property type="project" value="UniProtKB-KW"/>
</dbReference>
<evidence type="ECO:0000259" key="9">
    <source>
        <dbReference type="Pfam" id="PF26138"/>
    </source>
</evidence>
<dbReference type="InterPro" id="IPR027806">
    <property type="entry name" value="HARBI1_dom"/>
</dbReference>
<keyword evidence="4" id="KW-0540">Nuclease</keyword>
<sequence>MEPKSQELLDFLYVRMREHRRAVERWEQRRRTAIVQLVCNVVHLLAIWHSFNQIRDMPVRNDMIGRSNVRRQVMSHLMENERICRDVLRMNPSAFAALCDKLCSMGLLKDFSPSTIEEQVAKFLHVLGQNWKSRAIGCYFRRSSETISRHFHNVLRAIISLENQFLKQSYGIDVAPQILQSSRFDPYFKDCIGAIDGTHVRVKVSRADAPRFRGRKDWPTQNVLAACSFDMRFTYVLPNWEGTASDSRIMRNAIVRQDKLIIPQGKFFLVDAGFMLKSGLITPYRGVRYHLKEYSSHEPENEKELFNLRNASLRNVIERAFGVVKKRFPIIASGNKSYFSVDTTSEIILACCILHNFLMGVDLDEHLIHEVDREL</sequence>
<accession>A0A443PD25</accession>
<comment type="caution">
    <text evidence="10">The sequence shown here is derived from an EMBL/GenBank/DDBJ whole genome shotgun (WGS) entry which is preliminary data.</text>
</comment>
<protein>
    <submittedName>
        <fullName evidence="10">Putative nuclease HARBI1 isoform X1</fullName>
    </submittedName>
</protein>
<comment type="subcellular location">
    <subcellularLocation>
        <location evidence="2">Nucleus</location>
    </subcellularLocation>
</comment>
<comment type="similarity">
    <text evidence="3">Belongs to the HARBI1 family.</text>
</comment>
<evidence type="ECO:0000256" key="5">
    <source>
        <dbReference type="ARBA" id="ARBA00022723"/>
    </source>
</evidence>
<dbReference type="InterPro" id="IPR058353">
    <property type="entry name" value="DUF8040"/>
</dbReference>
<evidence type="ECO:0000256" key="2">
    <source>
        <dbReference type="ARBA" id="ARBA00004123"/>
    </source>
</evidence>